<accession>L0JB49</accession>
<keyword evidence="2" id="KW-1185">Reference proteome</keyword>
<proteinExistence type="predicted"/>
<name>L0JB49_PREDD</name>
<protein>
    <submittedName>
        <fullName evidence="1">Uncharacterized protein</fullName>
    </submittedName>
</protein>
<dbReference type="HOGENOM" id="CLU_2586781_0_0_10"/>
<dbReference type="Proteomes" id="UP000010862">
    <property type="component" value="Chromosome 1"/>
</dbReference>
<reference evidence="2" key="1">
    <citation type="submission" date="2012-02" db="EMBL/GenBank/DDBJ databases">
        <title>Complete sequence of chromosome 1 of Prevotella dentalis DSM 3688.</title>
        <authorList>
            <person name="Lucas S."/>
            <person name="Copeland A."/>
            <person name="Lapidus A."/>
            <person name="Glavina del Rio T."/>
            <person name="Dalin E."/>
            <person name="Tice H."/>
            <person name="Bruce D."/>
            <person name="Goodwin L."/>
            <person name="Pitluck S."/>
            <person name="Peters L."/>
            <person name="Mikhailova N."/>
            <person name="Chertkov O."/>
            <person name="Kyrpides N."/>
            <person name="Mavromatis K."/>
            <person name="Ivanova N."/>
            <person name="Brettin T."/>
            <person name="Detter J.C."/>
            <person name="Han C."/>
            <person name="Larimer F."/>
            <person name="Land M."/>
            <person name="Hauser L."/>
            <person name="Markowitz V."/>
            <person name="Cheng J.-F."/>
            <person name="Hugenholtz P."/>
            <person name="Woyke T."/>
            <person name="Wu D."/>
            <person name="Gronow S."/>
            <person name="Wellnitz S."/>
            <person name="Brambilla E."/>
            <person name="Klenk H.-P."/>
            <person name="Eisen J.A."/>
        </authorList>
    </citation>
    <scope>NUCLEOTIDE SEQUENCE [LARGE SCALE GENOMIC DNA]</scope>
    <source>
        <strain evidence="2">ATCC 49559 / DSM 3688 / JCM 13448 / NCTC 12043 / ES 2772</strain>
    </source>
</reference>
<dbReference type="AlphaFoldDB" id="L0JB49"/>
<organism evidence="1 2">
    <name type="scientific">Prevotella dentalis (strain ATCC 49559 / DSM 3688 / JCM 13448 / NCTC 12043 / ES 2772)</name>
    <name type="common">Mitsuokella dentalis</name>
    <dbReference type="NCBI Taxonomy" id="908937"/>
    <lineage>
        <taxon>Bacteria</taxon>
        <taxon>Pseudomonadati</taxon>
        <taxon>Bacteroidota</taxon>
        <taxon>Bacteroidia</taxon>
        <taxon>Bacteroidales</taxon>
        <taxon>Prevotellaceae</taxon>
        <taxon>Prevotella</taxon>
    </lineage>
</organism>
<evidence type="ECO:0000313" key="2">
    <source>
        <dbReference type="Proteomes" id="UP000010862"/>
    </source>
</evidence>
<evidence type="ECO:0000313" key="1">
    <source>
        <dbReference type="EMBL" id="AGB28760.1"/>
    </source>
</evidence>
<dbReference type="KEGG" id="pdt:Prede_1446"/>
<dbReference type="EMBL" id="CP003368">
    <property type="protein sequence ID" value="AGB28760.1"/>
    <property type="molecule type" value="Genomic_DNA"/>
</dbReference>
<gene>
    <name evidence="1" type="ordered locus">Prede_1446</name>
</gene>
<sequence length="80" mass="9075">MKLQAPLFCDRWQFKIEHSAFKIGEQSRYFVALSLGREAGETTYTLNLKCMMSPSCTTYSLPSMPSLPASRTALSEPYCR</sequence>